<dbReference type="GO" id="GO:0003712">
    <property type="term" value="F:transcription coregulator activity"/>
    <property type="evidence" value="ECO:0007669"/>
    <property type="project" value="TreeGrafter"/>
</dbReference>
<dbReference type="GO" id="GO:0031490">
    <property type="term" value="F:chromatin DNA binding"/>
    <property type="evidence" value="ECO:0007669"/>
    <property type="project" value="TreeGrafter"/>
</dbReference>
<dbReference type="AlphaFoldDB" id="A0A816HF13"/>
<proteinExistence type="predicted"/>
<sequence>MCKQCGYMVCIECLNEFAQMTPEKRKKLKRACTHQNSFCLSEFIPWNILTKLRLDCIDYLSKLRIDYSIRFHHSSRNENLSIFIKSLKMKRLYEIRDVQKTWSAIDCDYDSNIEFYCNGRLPVFNEWHSENAKCFFQRVWAASCPVLVKRVHRNLSKTLWHPNAFKGHMLDHRDTPALWDCETLTPIPTNETILTQFWDGFEHLDVRLRDPEHGGRMRILKLKDWPTKKDFASVFPTR</sequence>
<comment type="caution">
    <text evidence="4">The sequence shown here is derived from an EMBL/GenBank/DDBJ whole genome shotgun (WGS) entry which is preliminary data.</text>
</comment>
<dbReference type="PANTHER" id="PTHR12549">
    <property type="entry name" value="JMJC DOMAIN-CONTAINING HISTONE DEMETHYLATION PROTEIN"/>
    <property type="match status" value="1"/>
</dbReference>
<protein>
    <submittedName>
        <fullName evidence="4">Uncharacterized protein</fullName>
    </submittedName>
</protein>
<dbReference type="GO" id="GO:0000118">
    <property type="term" value="C:histone deacetylase complex"/>
    <property type="evidence" value="ECO:0007669"/>
    <property type="project" value="TreeGrafter"/>
</dbReference>
<name>A0A816HF13_ADIRI</name>
<keyword evidence="5" id="KW-1185">Reference proteome</keyword>
<dbReference type="PANTHER" id="PTHR12549:SF38">
    <property type="entry name" value="JMJC DOMAIN-CONTAINING HISTONE DEMETHYLASE 2, ISOFORM A"/>
    <property type="match status" value="1"/>
</dbReference>
<evidence type="ECO:0000313" key="5">
    <source>
        <dbReference type="Proteomes" id="UP000663828"/>
    </source>
</evidence>
<organism evidence="4 5">
    <name type="scientific">Adineta ricciae</name>
    <name type="common">Rotifer</name>
    <dbReference type="NCBI Taxonomy" id="249248"/>
    <lineage>
        <taxon>Eukaryota</taxon>
        <taxon>Metazoa</taxon>
        <taxon>Spiralia</taxon>
        <taxon>Gnathifera</taxon>
        <taxon>Rotifera</taxon>
        <taxon>Eurotatoria</taxon>
        <taxon>Bdelloidea</taxon>
        <taxon>Adinetida</taxon>
        <taxon>Adinetidae</taxon>
        <taxon>Adineta</taxon>
    </lineage>
</organism>
<dbReference type="Proteomes" id="UP000663828">
    <property type="component" value="Unassembled WGS sequence"/>
</dbReference>
<evidence type="ECO:0000256" key="1">
    <source>
        <dbReference type="ARBA" id="ARBA00004123"/>
    </source>
</evidence>
<evidence type="ECO:0000313" key="4">
    <source>
        <dbReference type="EMBL" id="CAF1686728.1"/>
    </source>
</evidence>
<dbReference type="EMBL" id="CAJNOR010017082">
    <property type="protein sequence ID" value="CAF1686728.1"/>
    <property type="molecule type" value="Genomic_DNA"/>
</dbReference>
<dbReference type="GO" id="GO:0032454">
    <property type="term" value="F:histone H3K9 demethylase activity"/>
    <property type="evidence" value="ECO:0007669"/>
    <property type="project" value="InterPro"/>
</dbReference>
<evidence type="ECO:0000256" key="2">
    <source>
        <dbReference type="ARBA" id="ARBA00022723"/>
    </source>
</evidence>
<accession>A0A816HF13</accession>
<evidence type="ECO:0000256" key="3">
    <source>
        <dbReference type="ARBA" id="ARBA00023242"/>
    </source>
</evidence>
<reference evidence="4" key="1">
    <citation type="submission" date="2021-02" db="EMBL/GenBank/DDBJ databases">
        <authorList>
            <person name="Nowell W R."/>
        </authorList>
    </citation>
    <scope>NUCLEOTIDE SEQUENCE</scope>
</reference>
<dbReference type="GO" id="GO:0006357">
    <property type="term" value="P:regulation of transcription by RNA polymerase II"/>
    <property type="evidence" value="ECO:0007669"/>
    <property type="project" value="TreeGrafter"/>
</dbReference>
<keyword evidence="2" id="KW-0479">Metal-binding</keyword>
<gene>
    <name evidence="4" type="ORF">XAT740_LOCUS62119</name>
</gene>
<feature type="non-terminal residue" evidence="4">
    <location>
        <position position="1"/>
    </location>
</feature>
<dbReference type="GO" id="GO:0000785">
    <property type="term" value="C:chromatin"/>
    <property type="evidence" value="ECO:0007669"/>
    <property type="project" value="TreeGrafter"/>
</dbReference>
<comment type="subcellular location">
    <subcellularLocation>
        <location evidence="1">Nucleus</location>
    </subcellularLocation>
</comment>
<keyword evidence="3" id="KW-0539">Nucleus</keyword>
<dbReference type="Gene3D" id="2.60.120.650">
    <property type="entry name" value="Cupin"/>
    <property type="match status" value="1"/>
</dbReference>
<dbReference type="GO" id="GO:0046872">
    <property type="term" value="F:metal ion binding"/>
    <property type="evidence" value="ECO:0007669"/>
    <property type="project" value="UniProtKB-KW"/>
</dbReference>
<dbReference type="InterPro" id="IPR045109">
    <property type="entry name" value="LSDs-like"/>
</dbReference>